<dbReference type="EMBL" id="STFF01000002">
    <property type="protein sequence ID" value="THU40443.1"/>
    <property type="molecule type" value="Genomic_DNA"/>
</dbReference>
<accession>A0A4S8HXJ4</accession>
<comment type="caution">
    <text evidence="5">The sequence shown here is derived from an EMBL/GenBank/DDBJ whole genome shotgun (WGS) entry which is preliminary data.</text>
</comment>
<evidence type="ECO:0000256" key="2">
    <source>
        <dbReference type="ARBA" id="ARBA00023125"/>
    </source>
</evidence>
<reference evidence="5 6" key="1">
    <citation type="submission" date="2019-04" db="EMBL/GenBank/DDBJ databases">
        <title>Niastella caeni sp. nov., isolated from activated sludge.</title>
        <authorList>
            <person name="Sheng M."/>
        </authorList>
    </citation>
    <scope>NUCLEOTIDE SEQUENCE [LARGE SCALE GENOMIC DNA]</scope>
    <source>
        <strain evidence="5 6">HX-2-15</strain>
    </source>
</reference>
<name>A0A4S8HXJ4_9BACT</name>
<dbReference type="GO" id="GO:0003700">
    <property type="term" value="F:DNA-binding transcription factor activity"/>
    <property type="evidence" value="ECO:0007669"/>
    <property type="project" value="InterPro"/>
</dbReference>
<organism evidence="5 6">
    <name type="scientific">Niastella caeni</name>
    <dbReference type="NCBI Taxonomy" id="2569763"/>
    <lineage>
        <taxon>Bacteria</taxon>
        <taxon>Pseudomonadati</taxon>
        <taxon>Bacteroidota</taxon>
        <taxon>Chitinophagia</taxon>
        <taxon>Chitinophagales</taxon>
        <taxon>Chitinophagaceae</taxon>
        <taxon>Niastella</taxon>
    </lineage>
</organism>
<keyword evidence="6" id="KW-1185">Reference proteome</keyword>
<dbReference type="InterPro" id="IPR018060">
    <property type="entry name" value="HTH_AraC"/>
</dbReference>
<dbReference type="GO" id="GO:0043565">
    <property type="term" value="F:sequence-specific DNA binding"/>
    <property type="evidence" value="ECO:0007669"/>
    <property type="project" value="InterPro"/>
</dbReference>
<evidence type="ECO:0000256" key="1">
    <source>
        <dbReference type="ARBA" id="ARBA00023015"/>
    </source>
</evidence>
<evidence type="ECO:0000313" key="5">
    <source>
        <dbReference type="EMBL" id="THU40443.1"/>
    </source>
</evidence>
<dbReference type="PRINTS" id="PR00032">
    <property type="entry name" value="HTHARAC"/>
</dbReference>
<evidence type="ECO:0000256" key="3">
    <source>
        <dbReference type="ARBA" id="ARBA00023163"/>
    </source>
</evidence>
<dbReference type="SUPFAM" id="SSF46689">
    <property type="entry name" value="Homeodomain-like"/>
    <property type="match status" value="2"/>
</dbReference>
<dbReference type="Gene3D" id="1.10.10.60">
    <property type="entry name" value="Homeodomain-like"/>
    <property type="match status" value="1"/>
</dbReference>
<keyword evidence="1" id="KW-0805">Transcription regulation</keyword>
<keyword evidence="3" id="KW-0804">Transcription</keyword>
<dbReference type="RefSeq" id="WP_136577196.1">
    <property type="nucleotide sequence ID" value="NZ_STFF01000002.1"/>
</dbReference>
<gene>
    <name evidence="5" type="ORF">FAM09_11315</name>
</gene>
<sequence length="331" mass="37415">MGVNVFDEFGKLYFVGEVFSNETVEQPLVTERREVYSFPFGNAEIVQLAFSGIYIVYGDMLLYKAQKLNFEITGDIDLVEMHFSLAGDGRMKNLLTGKEFHFKANEHNLHYTPSFTGTGEYGSTKHYKFFEVHFTKRFFIELAKDSSPSLMQFAEKIAKGKENDLSRENMPITFAMHQCINDIMHANFTGGLKLLYLQSKCIELLSMQAQMHEDAASKAASLICKPGHDTDSIHFAKEYLLQHAAQPPSLTELAKIAGINEFKLKQGFKALYNNTVFGYLSDYKLNQARDLLVSKSSIKEVADQLGYSSVQHFNSAFRKKFGLPPGKVKKG</sequence>
<dbReference type="PROSITE" id="PS01124">
    <property type="entry name" value="HTH_ARAC_FAMILY_2"/>
    <property type="match status" value="1"/>
</dbReference>
<keyword evidence="2" id="KW-0238">DNA-binding</keyword>
<dbReference type="OrthoDB" id="799767at2"/>
<dbReference type="PANTHER" id="PTHR47893:SF1">
    <property type="entry name" value="REGULATORY PROTEIN PCHR"/>
    <property type="match status" value="1"/>
</dbReference>
<dbReference type="PROSITE" id="PS00041">
    <property type="entry name" value="HTH_ARAC_FAMILY_1"/>
    <property type="match status" value="1"/>
</dbReference>
<proteinExistence type="predicted"/>
<dbReference type="AlphaFoldDB" id="A0A4S8HXJ4"/>
<dbReference type="InterPro" id="IPR009057">
    <property type="entry name" value="Homeodomain-like_sf"/>
</dbReference>
<evidence type="ECO:0000259" key="4">
    <source>
        <dbReference type="PROSITE" id="PS01124"/>
    </source>
</evidence>
<dbReference type="InterPro" id="IPR020449">
    <property type="entry name" value="Tscrpt_reg_AraC-type_HTH"/>
</dbReference>
<dbReference type="SMART" id="SM00342">
    <property type="entry name" value="HTH_ARAC"/>
    <property type="match status" value="1"/>
</dbReference>
<evidence type="ECO:0000313" key="6">
    <source>
        <dbReference type="Proteomes" id="UP000306918"/>
    </source>
</evidence>
<dbReference type="InterPro" id="IPR018062">
    <property type="entry name" value="HTH_AraC-typ_CS"/>
</dbReference>
<dbReference type="PANTHER" id="PTHR47893">
    <property type="entry name" value="REGULATORY PROTEIN PCHR"/>
    <property type="match status" value="1"/>
</dbReference>
<dbReference type="Proteomes" id="UP000306918">
    <property type="component" value="Unassembled WGS sequence"/>
</dbReference>
<protein>
    <submittedName>
        <fullName evidence="5">Helix-turn-helix transcriptional regulator</fullName>
    </submittedName>
</protein>
<dbReference type="InterPro" id="IPR053142">
    <property type="entry name" value="PchR_regulatory_protein"/>
</dbReference>
<feature type="domain" description="HTH araC/xylS-type" evidence="4">
    <location>
        <begin position="234"/>
        <end position="331"/>
    </location>
</feature>
<dbReference type="Pfam" id="PF12833">
    <property type="entry name" value="HTH_18"/>
    <property type="match status" value="1"/>
</dbReference>